<keyword evidence="6" id="KW-0472">Membrane</keyword>
<dbReference type="Pfam" id="PF04976">
    <property type="entry name" value="DmsC"/>
    <property type="match status" value="1"/>
</dbReference>
<dbReference type="Pfam" id="PF13247">
    <property type="entry name" value="Fer4_11"/>
    <property type="match status" value="1"/>
</dbReference>
<organism evidence="8 9">
    <name type="scientific">Endozoicomonas lisbonensis</name>
    <dbReference type="NCBI Taxonomy" id="3120522"/>
    <lineage>
        <taxon>Bacteria</taxon>
        <taxon>Pseudomonadati</taxon>
        <taxon>Pseudomonadota</taxon>
        <taxon>Gammaproteobacteria</taxon>
        <taxon>Oceanospirillales</taxon>
        <taxon>Endozoicomonadaceae</taxon>
        <taxon>Endozoicomonas</taxon>
    </lineage>
</organism>
<protein>
    <submittedName>
        <fullName evidence="8">DMSO reductase iron-sulfur subunit</fullName>
    </submittedName>
</protein>
<feature type="domain" description="4Fe-4S ferredoxin-type" evidence="7">
    <location>
        <begin position="91"/>
        <end position="120"/>
    </location>
</feature>
<evidence type="ECO:0000313" key="8">
    <source>
        <dbReference type="EMBL" id="MET4755837.1"/>
    </source>
</evidence>
<name>A0ABV2SDK4_9GAMM</name>
<feature type="transmembrane region" description="Helical" evidence="6">
    <location>
        <begin position="318"/>
        <end position="340"/>
    </location>
</feature>
<keyword evidence="6" id="KW-1133">Transmembrane helix</keyword>
<dbReference type="Gene3D" id="3.30.70.20">
    <property type="match status" value="2"/>
</dbReference>
<sequence length="489" mass="52763">MTQYGFYIDTARCTGCKTCQLSCKDDNDLDIGVNWRRVYEYGGGRWLQNEDGTWEQNVFAHYVSISCNHCSEPACAKACPTGAMHKREQDGLVAVNGDVCVGCRYCEMACPYGAPQFDPKKKVMTKCDGCFARVEQGEKPICVDSCPLRAIEFGPVEELRARYGDRADIAPLPEASLTRPNLVIRTSKNARPSGDTSGRIMNVRENLIMDQLSLVFFTVLAQVAVGIFIALGLFELLAKPDARTLNKSFIAVWGVLGIAALASMTHLAQPLRMFNVLIGVGHGSPLSLEIMALTLFGGTGVAFTAMRLFNIARPLQKWVLVVAMILGVVLIRAIASVYTLPTVPTWDSGWTTFQFLMTAAIAGPVGASVLLRLESGTLGSVQAAADKALATTGCILLTVAMAGYAGYLFWLGQLSLSANVFMVSDYHLNLLITRVALLVAGVLVWAVSAMRGSNQNMAVATTSLVMVVSAELLGRIFFYDVMISAGAGM</sequence>
<keyword evidence="4" id="KW-0408">Iron</keyword>
<dbReference type="NCBIfam" id="TIGR02951">
    <property type="entry name" value="DMSO_dmsB"/>
    <property type="match status" value="1"/>
</dbReference>
<keyword evidence="5" id="KW-0411">Iron-sulfur</keyword>
<feature type="transmembrane region" description="Helical" evidence="6">
    <location>
        <begin position="214"/>
        <end position="237"/>
    </location>
</feature>
<comment type="function">
    <text evidence="1">Electron transfer subunit of the terminal reductase during anaerobic growth on various sulfoxide and N-oxide compounds.</text>
</comment>
<accession>A0ABV2SDK4</accession>
<evidence type="ECO:0000256" key="6">
    <source>
        <dbReference type="SAM" id="Phobius"/>
    </source>
</evidence>
<dbReference type="PANTHER" id="PTHR43177">
    <property type="entry name" value="PROTEIN NRFC"/>
    <property type="match status" value="1"/>
</dbReference>
<evidence type="ECO:0000259" key="7">
    <source>
        <dbReference type="PROSITE" id="PS51379"/>
    </source>
</evidence>
<dbReference type="InterPro" id="IPR014297">
    <property type="entry name" value="DMSO_DmsB"/>
</dbReference>
<evidence type="ECO:0000256" key="2">
    <source>
        <dbReference type="ARBA" id="ARBA00022485"/>
    </source>
</evidence>
<feature type="transmembrane region" description="Helical" evidence="6">
    <location>
        <begin position="431"/>
        <end position="450"/>
    </location>
</feature>
<reference evidence="8 9" key="1">
    <citation type="submission" date="2024-06" db="EMBL/GenBank/DDBJ databases">
        <title>Genomic Encyclopedia of Type Strains, Phase V (KMG-V): Genome sequencing to study the core and pangenomes of soil and plant-associated prokaryotes.</title>
        <authorList>
            <person name="Whitman W."/>
        </authorList>
    </citation>
    <scope>NUCLEOTIDE SEQUENCE [LARGE SCALE GENOMIC DNA]</scope>
    <source>
        <strain evidence="8 9">NE40</strain>
    </source>
</reference>
<keyword evidence="3" id="KW-0479">Metal-binding</keyword>
<feature type="transmembrane region" description="Helical" evidence="6">
    <location>
        <begin position="288"/>
        <end position="306"/>
    </location>
</feature>
<keyword evidence="6" id="KW-0812">Transmembrane</keyword>
<feature type="domain" description="4Fe-4S ferredoxin-type" evidence="7">
    <location>
        <begin position="4"/>
        <end position="34"/>
    </location>
</feature>
<dbReference type="InterPro" id="IPR050954">
    <property type="entry name" value="ET_IronSulfur_Cluster-Binding"/>
</dbReference>
<dbReference type="InterPro" id="IPR007059">
    <property type="entry name" value="DmsC"/>
</dbReference>
<dbReference type="InterPro" id="IPR017900">
    <property type="entry name" value="4Fe4S_Fe_S_CS"/>
</dbReference>
<feature type="transmembrane region" description="Helical" evidence="6">
    <location>
        <begin position="352"/>
        <end position="373"/>
    </location>
</feature>
<feature type="domain" description="4Fe-4S ferredoxin-type" evidence="7">
    <location>
        <begin position="59"/>
        <end position="89"/>
    </location>
</feature>
<proteinExistence type="predicted"/>
<dbReference type="CDD" id="cd16371">
    <property type="entry name" value="DMSOR_beta_like"/>
    <property type="match status" value="1"/>
</dbReference>
<dbReference type="PROSITE" id="PS00198">
    <property type="entry name" value="4FE4S_FER_1"/>
    <property type="match status" value="1"/>
</dbReference>
<dbReference type="PANTHER" id="PTHR43177:SF7">
    <property type="entry name" value="ANAEROBIC DIMETHYL SULFOXIDE REDUCTASE, SUBUNIT B"/>
    <property type="match status" value="1"/>
</dbReference>
<evidence type="ECO:0000256" key="1">
    <source>
        <dbReference type="ARBA" id="ARBA00003584"/>
    </source>
</evidence>
<feature type="transmembrane region" description="Helical" evidence="6">
    <location>
        <begin position="394"/>
        <end position="411"/>
    </location>
</feature>
<evidence type="ECO:0000313" key="9">
    <source>
        <dbReference type="Proteomes" id="UP001549366"/>
    </source>
</evidence>
<feature type="transmembrane region" description="Helical" evidence="6">
    <location>
        <begin position="457"/>
        <end position="479"/>
    </location>
</feature>
<keyword evidence="9" id="KW-1185">Reference proteome</keyword>
<dbReference type="InterPro" id="IPR017896">
    <property type="entry name" value="4Fe4S_Fe-S-bd"/>
</dbReference>
<keyword evidence="2" id="KW-0004">4Fe-4S</keyword>
<comment type="caution">
    <text evidence="8">The sequence shown here is derived from an EMBL/GenBank/DDBJ whole genome shotgun (WGS) entry which is preliminary data.</text>
</comment>
<evidence type="ECO:0000256" key="3">
    <source>
        <dbReference type="ARBA" id="ARBA00022723"/>
    </source>
</evidence>
<evidence type="ECO:0000256" key="5">
    <source>
        <dbReference type="ARBA" id="ARBA00023014"/>
    </source>
</evidence>
<dbReference type="EMBL" id="JBEWTB010000002">
    <property type="protein sequence ID" value="MET4755837.1"/>
    <property type="molecule type" value="Genomic_DNA"/>
</dbReference>
<gene>
    <name evidence="8" type="ORF">V5J35_001029</name>
</gene>
<dbReference type="PROSITE" id="PS51379">
    <property type="entry name" value="4FE4S_FER_2"/>
    <property type="match status" value="3"/>
</dbReference>
<dbReference type="SUPFAM" id="SSF54862">
    <property type="entry name" value="4Fe-4S ferredoxins"/>
    <property type="match status" value="1"/>
</dbReference>
<dbReference type="Proteomes" id="UP001549366">
    <property type="component" value="Unassembled WGS sequence"/>
</dbReference>
<evidence type="ECO:0000256" key="4">
    <source>
        <dbReference type="ARBA" id="ARBA00023004"/>
    </source>
</evidence>
<feature type="transmembrane region" description="Helical" evidence="6">
    <location>
        <begin position="249"/>
        <end position="268"/>
    </location>
</feature>